<evidence type="ECO:0000256" key="1">
    <source>
        <dbReference type="ARBA" id="ARBA00023242"/>
    </source>
</evidence>
<dbReference type="Gene3D" id="2.30.30.490">
    <property type="match status" value="1"/>
</dbReference>
<dbReference type="OrthoDB" id="6147534at2759"/>
<dbReference type="InterPro" id="IPR000949">
    <property type="entry name" value="ELM2_dom"/>
</dbReference>
<evidence type="ECO:0000256" key="2">
    <source>
        <dbReference type="SAM" id="MobiDB-lite"/>
    </source>
</evidence>
<keyword evidence="1" id="KW-0539">Nucleus</keyword>
<evidence type="ECO:0000259" key="4">
    <source>
        <dbReference type="PROSITE" id="PS51156"/>
    </source>
</evidence>
<dbReference type="Pfam" id="PF01426">
    <property type="entry name" value="BAH"/>
    <property type="match status" value="1"/>
</dbReference>
<dbReference type="InterPro" id="IPR043151">
    <property type="entry name" value="BAH_sf"/>
</dbReference>
<dbReference type="AlphaFoldDB" id="A0A0R3U9X2"/>
<feature type="compositionally biased region" description="Basic and acidic residues" evidence="2">
    <location>
        <begin position="60"/>
        <end position="71"/>
    </location>
</feature>
<gene>
    <name evidence="5" type="ORF">MCOS_LOCUS3721</name>
</gene>
<dbReference type="PANTHER" id="PTHR10865:SF29">
    <property type="entry name" value="METASTASIS ASSOCIATED 1-LIKE, ISOFORM D"/>
    <property type="match status" value="1"/>
</dbReference>
<dbReference type="EMBL" id="UXSR01000950">
    <property type="protein sequence ID" value="VDD77718.1"/>
    <property type="molecule type" value="Genomic_DNA"/>
</dbReference>
<proteinExistence type="predicted"/>
<evidence type="ECO:0000259" key="3">
    <source>
        <dbReference type="PROSITE" id="PS51038"/>
    </source>
</evidence>
<dbReference type="GO" id="GO:0003713">
    <property type="term" value="F:transcription coactivator activity"/>
    <property type="evidence" value="ECO:0007669"/>
    <property type="project" value="TreeGrafter"/>
</dbReference>
<evidence type="ECO:0000313" key="5">
    <source>
        <dbReference type="EMBL" id="VDD77718.1"/>
    </source>
</evidence>
<dbReference type="PROSITE" id="PS51038">
    <property type="entry name" value="BAH"/>
    <property type="match status" value="1"/>
</dbReference>
<protein>
    <recommendedName>
        <fullName evidence="7">BAH domain-containing protein</fullName>
    </recommendedName>
</protein>
<accession>A0A0R3U9X2</accession>
<dbReference type="Proteomes" id="UP000267029">
    <property type="component" value="Unassembled WGS sequence"/>
</dbReference>
<organism evidence="5 6">
    <name type="scientific">Mesocestoides corti</name>
    <name type="common">Flatworm</name>
    <dbReference type="NCBI Taxonomy" id="53468"/>
    <lineage>
        <taxon>Eukaryota</taxon>
        <taxon>Metazoa</taxon>
        <taxon>Spiralia</taxon>
        <taxon>Lophotrochozoa</taxon>
        <taxon>Platyhelminthes</taxon>
        <taxon>Cestoda</taxon>
        <taxon>Eucestoda</taxon>
        <taxon>Cyclophyllidea</taxon>
        <taxon>Mesocestoididae</taxon>
        <taxon>Mesocestoides</taxon>
    </lineage>
</organism>
<feature type="domain" description="BAH" evidence="3">
    <location>
        <begin position="80"/>
        <end position="211"/>
    </location>
</feature>
<dbReference type="SMART" id="SM00439">
    <property type="entry name" value="BAH"/>
    <property type="match status" value="1"/>
</dbReference>
<dbReference type="InterPro" id="IPR001025">
    <property type="entry name" value="BAH_dom"/>
</dbReference>
<feature type="domain" description="ELM2" evidence="4">
    <location>
        <begin position="212"/>
        <end position="397"/>
    </location>
</feature>
<dbReference type="STRING" id="53468.A0A0R3U9X2"/>
<evidence type="ECO:0000313" key="6">
    <source>
        <dbReference type="Proteomes" id="UP000267029"/>
    </source>
</evidence>
<dbReference type="GO" id="GO:0003682">
    <property type="term" value="F:chromatin binding"/>
    <property type="evidence" value="ECO:0007669"/>
    <property type="project" value="InterPro"/>
</dbReference>
<evidence type="ECO:0008006" key="7">
    <source>
        <dbReference type="Google" id="ProtNLM"/>
    </source>
</evidence>
<dbReference type="Gene3D" id="4.10.1240.50">
    <property type="match status" value="1"/>
</dbReference>
<feature type="region of interest" description="Disordered" evidence="2">
    <location>
        <begin position="1"/>
        <end position="71"/>
    </location>
</feature>
<dbReference type="GO" id="GO:0016581">
    <property type="term" value="C:NuRD complex"/>
    <property type="evidence" value="ECO:0007669"/>
    <property type="project" value="TreeGrafter"/>
</dbReference>
<keyword evidence="6" id="KW-1185">Reference proteome</keyword>
<sequence length="447" mass="49846">MAAINNSDLGSNAGDEDTAKSALTPDENSRDSHQNNGSSTPEPPAAVKEVPLRRSNRGKGRPDRSNHSDERMQSCLCGSVEYKPGDYVYYEEAESDYYAIGLIDEIKMSRRDKCNLIIKSFWRTGDVPEVSKQALLDREDTDSGDPRILARELFVTEHQSTIYSSLLRGKCSVVQMPDLCTALKTFNPEVEDSFFYVYAYNPETKRLLSTRAEIKIGPAYQATWLPPCRGLRPLTHRCAKHNSILKRLRETQNTATSCPHSPPAKRAMTAKCCCSAGDSSHCEHVCLQRVDENPPKQWEQLVWLPDALNGAQDEDWNCDDDEDDDEDAPDRPLKTYLDAVRSLVAIFAFGGSDDDLVSAENGHVLANLAATTQHAYDTLHACNYNLMKALEAVKANPIVSTVVMLSLFFALFSPSSSLFSSFTLLRGWLYHVVSLFGVARRTNESDR</sequence>
<dbReference type="GO" id="GO:0003714">
    <property type="term" value="F:transcription corepressor activity"/>
    <property type="evidence" value="ECO:0007669"/>
    <property type="project" value="TreeGrafter"/>
</dbReference>
<dbReference type="InterPro" id="IPR040138">
    <property type="entry name" value="MIER/MTA"/>
</dbReference>
<name>A0A0R3U9X2_MESCO</name>
<dbReference type="GO" id="GO:0042826">
    <property type="term" value="F:histone deacetylase binding"/>
    <property type="evidence" value="ECO:0007669"/>
    <property type="project" value="TreeGrafter"/>
</dbReference>
<dbReference type="PANTHER" id="PTHR10865">
    <property type="entry name" value="METASTASIS-ASSOCIATED PROTEIN AND MESODERM INDUCTION EARLY RESPONSE PROTEIN"/>
    <property type="match status" value="1"/>
</dbReference>
<feature type="compositionally biased region" description="Polar residues" evidence="2">
    <location>
        <begin position="1"/>
        <end position="10"/>
    </location>
</feature>
<dbReference type="GO" id="GO:0000122">
    <property type="term" value="P:negative regulation of transcription by RNA polymerase II"/>
    <property type="evidence" value="ECO:0007669"/>
    <property type="project" value="TreeGrafter"/>
</dbReference>
<dbReference type="SUPFAM" id="SSF82061">
    <property type="entry name" value="BAH domain"/>
    <property type="match status" value="1"/>
</dbReference>
<reference evidence="5 6" key="1">
    <citation type="submission" date="2018-10" db="EMBL/GenBank/DDBJ databases">
        <authorList>
            <consortium name="Pathogen Informatics"/>
        </authorList>
    </citation>
    <scope>NUCLEOTIDE SEQUENCE [LARGE SCALE GENOMIC DNA]</scope>
</reference>
<dbReference type="PROSITE" id="PS51156">
    <property type="entry name" value="ELM2"/>
    <property type="match status" value="1"/>
</dbReference>